<dbReference type="STRING" id="280699.M1VBV2"/>
<dbReference type="PRINTS" id="PR00094">
    <property type="entry name" value="ADENYLTKNASE"/>
</dbReference>
<reference evidence="7 8" key="1">
    <citation type="journal article" date="2004" name="Nature">
        <title>Genome sequence of the ultrasmall unicellular red alga Cyanidioschyzon merolae 10D.</title>
        <authorList>
            <person name="Matsuzaki M."/>
            <person name="Misumi O."/>
            <person name="Shin-i T."/>
            <person name="Maruyama S."/>
            <person name="Takahara M."/>
            <person name="Miyagishima S."/>
            <person name="Mori T."/>
            <person name="Nishida K."/>
            <person name="Yagisawa F."/>
            <person name="Nishida K."/>
            <person name="Yoshida Y."/>
            <person name="Nishimura Y."/>
            <person name="Nakao S."/>
            <person name="Kobayashi T."/>
            <person name="Momoyama Y."/>
            <person name="Higashiyama T."/>
            <person name="Minoda A."/>
            <person name="Sano M."/>
            <person name="Nomoto H."/>
            <person name="Oishi K."/>
            <person name="Hayashi H."/>
            <person name="Ohta F."/>
            <person name="Nishizaka S."/>
            <person name="Haga S."/>
            <person name="Miura S."/>
            <person name="Morishita T."/>
            <person name="Kabeya Y."/>
            <person name="Terasawa K."/>
            <person name="Suzuki Y."/>
            <person name="Ishii Y."/>
            <person name="Asakawa S."/>
            <person name="Takano H."/>
            <person name="Ohta N."/>
            <person name="Kuroiwa H."/>
            <person name="Tanaka K."/>
            <person name="Shimizu N."/>
            <person name="Sugano S."/>
            <person name="Sato N."/>
            <person name="Nozaki H."/>
            <person name="Ogasawara N."/>
            <person name="Kohara Y."/>
            <person name="Kuroiwa T."/>
        </authorList>
    </citation>
    <scope>NUCLEOTIDE SEQUENCE [LARGE SCALE GENOMIC DNA]</scope>
    <source>
        <strain evidence="7 8">10D</strain>
    </source>
</reference>
<reference evidence="7 8" key="2">
    <citation type="journal article" date="2007" name="BMC Biol.">
        <title>A 100%-complete sequence reveals unusually simple genomic features in the hot-spring red alga Cyanidioschyzon merolae.</title>
        <authorList>
            <person name="Nozaki H."/>
            <person name="Takano H."/>
            <person name="Misumi O."/>
            <person name="Terasawa K."/>
            <person name="Matsuzaki M."/>
            <person name="Maruyama S."/>
            <person name="Nishida K."/>
            <person name="Yagisawa F."/>
            <person name="Yoshida Y."/>
            <person name="Fujiwara T."/>
            <person name="Takio S."/>
            <person name="Tamura K."/>
            <person name="Chung S.J."/>
            <person name="Nakamura S."/>
            <person name="Kuroiwa H."/>
            <person name="Tanaka K."/>
            <person name="Sato N."/>
            <person name="Kuroiwa T."/>
        </authorList>
    </citation>
    <scope>NUCLEOTIDE SEQUENCE [LARGE SCALE GENOMIC DNA]</scope>
    <source>
        <strain evidence="7 8">10D</strain>
    </source>
</reference>
<dbReference type="FunFam" id="3.40.50.300:FF:000106">
    <property type="entry name" value="Adenylate kinase mitochondrial"/>
    <property type="match status" value="1"/>
</dbReference>
<dbReference type="NCBIfam" id="NF011100">
    <property type="entry name" value="PRK14527.1"/>
    <property type="match status" value="1"/>
</dbReference>
<evidence type="ECO:0000256" key="4">
    <source>
        <dbReference type="RuleBase" id="RU003330"/>
    </source>
</evidence>
<evidence type="ECO:0000256" key="1">
    <source>
        <dbReference type="ARBA" id="ARBA00022679"/>
    </source>
</evidence>
<feature type="compositionally biased region" description="Polar residues" evidence="5">
    <location>
        <begin position="28"/>
        <end position="37"/>
    </location>
</feature>
<keyword evidence="3 4" id="KW-0418">Kinase</keyword>
<evidence type="ECO:0000259" key="6">
    <source>
        <dbReference type="Pfam" id="PF05191"/>
    </source>
</evidence>
<comment type="similarity">
    <text evidence="4">Belongs to the adenylate kinase family.</text>
</comment>
<keyword evidence="8" id="KW-1185">Reference proteome</keyword>
<evidence type="ECO:0000256" key="3">
    <source>
        <dbReference type="ARBA" id="ARBA00022777"/>
    </source>
</evidence>
<dbReference type="NCBIfam" id="TIGR01351">
    <property type="entry name" value="adk"/>
    <property type="match status" value="1"/>
</dbReference>
<dbReference type="CDD" id="cd01428">
    <property type="entry name" value="ADK"/>
    <property type="match status" value="1"/>
</dbReference>
<dbReference type="RefSeq" id="XP_005536168.1">
    <property type="nucleotide sequence ID" value="XM_005536111.1"/>
</dbReference>
<dbReference type="eggNOG" id="KOG3078">
    <property type="taxonomic scope" value="Eukaryota"/>
</dbReference>
<dbReference type="OMA" id="VYHEQTA"/>
<dbReference type="Gene3D" id="3.40.50.300">
    <property type="entry name" value="P-loop containing nucleotide triphosphate hydrolases"/>
    <property type="match status" value="1"/>
</dbReference>
<proteinExistence type="inferred from homology"/>
<dbReference type="EMBL" id="AP006490">
    <property type="protein sequence ID" value="BAM79882.1"/>
    <property type="molecule type" value="Genomic_DNA"/>
</dbReference>
<sequence>MAHQTAEVLRRVPTEELLKELERREATRGTNKQQQQRLVLIGPPGSGKGTQASFLRERLCLCQLATGDLLRNAVAQGTELGKEAKKVMEAGGLVSDQIVLGLVRENLRRPECKNGFILDGFPRTLEQARKLDELLATDGIGPLSAVLNFAVPDELLKRRILGRWVHPASGRTYHEEFHPPKVPMRDDETGEPLVQRSDDQPDVLVKRLAAFHASTKPVLDYYEKRGILHQIDASKSIPQVRQQLSEVLSVDLSDNTERAEANG</sequence>
<dbReference type="InterPro" id="IPR027417">
    <property type="entry name" value="P-loop_NTPase"/>
</dbReference>
<dbReference type="GO" id="GO:0005524">
    <property type="term" value="F:ATP binding"/>
    <property type="evidence" value="ECO:0007669"/>
    <property type="project" value="InterPro"/>
</dbReference>
<evidence type="ECO:0000313" key="8">
    <source>
        <dbReference type="Proteomes" id="UP000007014"/>
    </source>
</evidence>
<dbReference type="Pfam" id="PF00406">
    <property type="entry name" value="ADK"/>
    <property type="match status" value="1"/>
</dbReference>
<dbReference type="GO" id="GO:0004017">
    <property type="term" value="F:AMP kinase activity"/>
    <property type="evidence" value="ECO:0007669"/>
    <property type="project" value="InterPro"/>
</dbReference>
<evidence type="ECO:0000256" key="2">
    <source>
        <dbReference type="ARBA" id="ARBA00022741"/>
    </source>
</evidence>
<name>M1VBV2_CYAM1</name>
<feature type="region of interest" description="Disordered" evidence="5">
    <location>
        <begin position="175"/>
        <end position="195"/>
    </location>
</feature>
<dbReference type="PROSITE" id="PS00113">
    <property type="entry name" value="ADENYLATE_KINASE"/>
    <property type="match status" value="1"/>
</dbReference>
<dbReference type="KEGG" id="cme:CYME_CMH232C"/>
<organism evidence="7 8">
    <name type="scientific">Cyanidioschyzon merolae (strain NIES-3377 / 10D)</name>
    <name type="common">Unicellular red alga</name>
    <dbReference type="NCBI Taxonomy" id="280699"/>
    <lineage>
        <taxon>Eukaryota</taxon>
        <taxon>Rhodophyta</taxon>
        <taxon>Bangiophyceae</taxon>
        <taxon>Cyanidiales</taxon>
        <taxon>Cyanidiaceae</taxon>
        <taxon>Cyanidioschyzon</taxon>
    </lineage>
</organism>
<dbReference type="NCBIfam" id="NF001381">
    <property type="entry name" value="PRK00279.1-3"/>
    <property type="match status" value="1"/>
</dbReference>
<keyword evidence="2" id="KW-0547">Nucleotide-binding</keyword>
<feature type="compositionally biased region" description="Basic and acidic residues" evidence="5">
    <location>
        <begin position="175"/>
        <end position="187"/>
    </location>
</feature>
<dbReference type="AlphaFoldDB" id="M1VBV2"/>
<dbReference type="SUPFAM" id="SSF52540">
    <property type="entry name" value="P-loop containing nucleoside triphosphate hydrolases"/>
    <property type="match status" value="1"/>
</dbReference>
<dbReference type="PANTHER" id="PTHR23359">
    <property type="entry name" value="NUCLEOTIDE KINASE"/>
    <property type="match status" value="1"/>
</dbReference>
<feature type="region of interest" description="Disordered" evidence="5">
    <location>
        <begin position="24"/>
        <end position="43"/>
    </location>
</feature>
<dbReference type="HOGENOM" id="CLU_032354_1_0_1"/>
<keyword evidence="1 4" id="KW-0808">Transferase</keyword>
<protein>
    <submittedName>
        <fullName evidence="7">Probable adenylate kinase</fullName>
    </submittedName>
</protein>
<dbReference type="Pfam" id="PF05191">
    <property type="entry name" value="ADK_lid"/>
    <property type="match status" value="1"/>
</dbReference>
<evidence type="ECO:0000313" key="7">
    <source>
        <dbReference type="EMBL" id="BAM79882.1"/>
    </source>
</evidence>
<dbReference type="InterPro" id="IPR000850">
    <property type="entry name" value="Adenylat/UMP-CMP_kin"/>
</dbReference>
<evidence type="ECO:0000256" key="5">
    <source>
        <dbReference type="SAM" id="MobiDB-lite"/>
    </source>
</evidence>
<dbReference type="HAMAP" id="MF_00235">
    <property type="entry name" value="Adenylate_kinase_Adk"/>
    <property type="match status" value="1"/>
</dbReference>
<dbReference type="InterPro" id="IPR007862">
    <property type="entry name" value="Adenylate_kinase_lid-dom"/>
</dbReference>
<dbReference type="GeneID" id="16993551"/>
<gene>
    <name evidence="7" type="ORF">CYME_CMH232C</name>
</gene>
<dbReference type="OrthoDB" id="439792at2759"/>
<dbReference type="InterPro" id="IPR006259">
    <property type="entry name" value="Adenyl_kin_sub"/>
</dbReference>
<dbReference type="InterPro" id="IPR033690">
    <property type="entry name" value="Adenylat_kinase_CS"/>
</dbReference>
<dbReference type="Proteomes" id="UP000007014">
    <property type="component" value="Chromosome 8"/>
</dbReference>
<feature type="domain" description="Adenylate kinase active site lid" evidence="6">
    <location>
        <begin position="163"/>
        <end position="198"/>
    </location>
</feature>
<dbReference type="Gramene" id="CMH232CT">
    <property type="protein sequence ID" value="CMH232CT"/>
    <property type="gene ID" value="CMH232C"/>
</dbReference>
<accession>M1VBV2</accession>